<dbReference type="Proteomes" id="UP000253594">
    <property type="component" value="Unassembled WGS sequence"/>
</dbReference>
<dbReference type="AlphaFoldDB" id="A0A367LWT9"/>
<dbReference type="EMBL" id="QORE01002842">
    <property type="protein sequence ID" value="RCI69665.1"/>
    <property type="molecule type" value="Genomic_DNA"/>
</dbReference>
<evidence type="ECO:0000256" key="1">
    <source>
        <dbReference type="SAM" id="Phobius"/>
    </source>
</evidence>
<keyword evidence="1" id="KW-0812">Transmembrane</keyword>
<keyword evidence="1" id="KW-1133">Transmembrane helix</keyword>
<name>A0A367LWT9_PSEAI</name>
<evidence type="ECO:0000313" key="2">
    <source>
        <dbReference type="EMBL" id="RCI69665.1"/>
    </source>
</evidence>
<reference evidence="2 3" key="1">
    <citation type="submission" date="2018-07" db="EMBL/GenBank/DDBJ databases">
        <title>Mechanisms of high-level aminoglycoside resistance among Gram-negative pathogens in Brazil.</title>
        <authorList>
            <person name="Ballaben A.S."/>
            <person name="Darini A.L.C."/>
            <person name="Doi Y."/>
        </authorList>
    </citation>
    <scope>NUCLEOTIDE SEQUENCE [LARGE SCALE GENOMIC DNA]</scope>
    <source>
        <strain evidence="2 3">B2-305</strain>
    </source>
</reference>
<feature type="transmembrane region" description="Helical" evidence="1">
    <location>
        <begin position="12"/>
        <end position="34"/>
    </location>
</feature>
<gene>
    <name evidence="2" type="ORF">DT376_38740</name>
</gene>
<accession>A0A367LWT9</accession>
<keyword evidence="1" id="KW-0472">Membrane</keyword>
<evidence type="ECO:0000313" key="3">
    <source>
        <dbReference type="Proteomes" id="UP000253594"/>
    </source>
</evidence>
<protein>
    <submittedName>
        <fullName evidence="2">DUF1275 domain-containing protein</fullName>
    </submittedName>
</protein>
<feature type="non-terminal residue" evidence="2">
    <location>
        <position position="1"/>
    </location>
</feature>
<comment type="caution">
    <text evidence="2">The sequence shown here is derived from an EMBL/GenBank/DDBJ whole genome shotgun (WGS) entry which is preliminary data.</text>
</comment>
<organism evidence="2 3">
    <name type="scientific">Pseudomonas aeruginosa</name>
    <dbReference type="NCBI Taxonomy" id="287"/>
    <lineage>
        <taxon>Bacteria</taxon>
        <taxon>Pseudomonadati</taxon>
        <taxon>Pseudomonadota</taxon>
        <taxon>Gammaproteobacteria</taxon>
        <taxon>Pseudomonadales</taxon>
        <taxon>Pseudomonadaceae</taxon>
        <taxon>Pseudomonas</taxon>
    </lineage>
</organism>
<proteinExistence type="predicted"/>
<sequence>AVLGALLEQQLGLAAMAASAALAALLALLALVIPRPWQMDYMVR</sequence>